<dbReference type="AlphaFoldDB" id="A0A2S2CW97"/>
<geneLocation type="plasmid" evidence="2 3">
    <name>unnamed1</name>
</geneLocation>
<accession>A0A2S2CW97</accession>
<keyword evidence="1" id="KW-0732">Signal</keyword>
<proteinExistence type="predicted"/>
<name>A0A2S2CW97_9PROT</name>
<reference evidence="3" key="1">
    <citation type="submission" date="2018-05" db="EMBL/GenBank/DDBJ databases">
        <title>Azospirillum thermophila sp. nov., a novel isolated from hot spring.</title>
        <authorList>
            <person name="Zhao Z."/>
        </authorList>
    </citation>
    <scope>NUCLEOTIDE SEQUENCE [LARGE SCALE GENOMIC DNA]</scope>
    <source>
        <strain evidence="3">CFH 70021</strain>
        <plasmid evidence="3">unnamed1</plasmid>
    </source>
</reference>
<evidence type="ECO:0000256" key="1">
    <source>
        <dbReference type="SAM" id="SignalP"/>
    </source>
</evidence>
<dbReference type="Proteomes" id="UP000245629">
    <property type="component" value="Plasmid unnamed1"/>
</dbReference>
<keyword evidence="3" id="KW-1185">Reference proteome</keyword>
<evidence type="ECO:0000313" key="2">
    <source>
        <dbReference type="EMBL" id="AWK88804.1"/>
    </source>
</evidence>
<sequence>MADGTRMLAGLLAGGCLLAAALPLPGPALAGPAGDAAAPADEPLTYCAGAAAGRRCSASLLQPFADNRGGQDRVTLTLTRGGTCDALHIAFDQTIMLDQPVWVAAGGPRLEFAAAGRARPGGPAVAVKEPRQAALGCAATARLVQAARSGLPVRLGFQVAPRGITTVYHWPGLAQREVALPLDRLADALDRAEAAAKGVAAD</sequence>
<dbReference type="OrthoDB" id="7376222at2"/>
<dbReference type="RefSeq" id="WP_109331454.1">
    <property type="nucleotide sequence ID" value="NZ_CP029356.1"/>
</dbReference>
<feature type="signal peptide" evidence="1">
    <location>
        <begin position="1"/>
        <end position="30"/>
    </location>
</feature>
<gene>
    <name evidence="2" type="ORF">DEW08_22275</name>
</gene>
<evidence type="ECO:0000313" key="3">
    <source>
        <dbReference type="Proteomes" id="UP000245629"/>
    </source>
</evidence>
<dbReference type="EMBL" id="CP029356">
    <property type="protein sequence ID" value="AWK88804.1"/>
    <property type="molecule type" value="Genomic_DNA"/>
</dbReference>
<organism evidence="2 3">
    <name type="scientific">Azospirillum thermophilum</name>
    <dbReference type="NCBI Taxonomy" id="2202148"/>
    <lineage>
        <taxon>Bacteria</taxon>
        <taxon>Pseudomonadati</taxon>
        <taxon>Pseudomonadota</taxon>
        <taxon>Alphaproteobacteria</taxon>
        <taxon>Rhodospirillales</taxon>
        <taxon>Azospirillaceae</taxon>
        <taxon>Azospirillum</taxon>
    </lineage>
</organism>
<protein>
    <submittedName>
        <fullName evidence="2">Uncharacterized protein</fullName>
    </submittedName>
</protein>
<feature type="chain" id="PRO_5015720090" evidence="1">
    <location>
        <begin position="31"/>
        <end position="202"/>
    </location>
</feature>
<dbReference type="KEGG" id="azz:DEW08_22275"/>
<keyword evidence="2" id="KW-0614">Plasmid</keyword>